<name>A0A2S8FQG9_9BACT</name>
<evidence type="ECO:0000313" key="4">
    <source>
        <dbReference type="Proteomes" id="UP000238322"/>
    </source>
</evidence>
<dbReference type="AlphaFoldDB" id="A0A2S8FQG9"/>
<feature type="signal peptide" evidence="2">
    <location>
        <begin position="1"/>
        <end position="25"/>
    </location>
</feature>
<protein>
    <submittedName>
        <fullName evidence="3">Uncharacterized protein</fullName>
    </submittedName>
</protein>
<sequence length="323" mass="36953">MVRNQIAVVTGCLLLGLLFTIHAHAEEIDAKEAIKRMFETRDRLVSGRCSIDGFSPDRERTSRLSTPVSEDRLELVFDDRLPGYFLEEGLDSAFLETSEHQYSARAGRSVVVVDPTDLNIPERGIIPFHVQSLGFYPEPTHRLQQWMSSHAALKEAFANAEILESEKEDTQWRIKVLLPRQEGAHYAVPMQLWLDPTRDYVTTRIEQLGADQKRLVARSEMLWARINDVWVMTHFREFGRRSDVPAISWKLAWTEVNEVIPESEFDLGNLPNPGRSAPMQAGYKRYSVSDSLRMIHWDSPRTIQSNAPKPEGDPDWSSLPPVE</sequence>
<comment type="caution">
    <text evidence="3">The sequence shown here is derived from an EMBL/GenBank/DDBJ whole genome shotgun (WGS) entry which is preliminary data.</text>
</comment>
<evidence type="ECO:0000313" key="3">
    <source>
        <dbReference type="EMBL" id="PQO34428.1"/>
    </source>
</evidence>
<dbReference type="OrthoDB" id="289769at2"/>
<accession>A0A2S8FQG9</accession>
<feature type="chain" id="PRO_5015745930" evidence="2">
    <location>
        <begin position="26"/>
        <end position="323"/>
    </location>
</feature>
<evidence type="ECO:0000256" key="2">
    <source>
        <dbReference type="SAM" id="SignalP"/>
    </source>
</evidence>
<organism evidence="3 4">
    <name type="scientific">Blastopirellula marina</name>
    <dbReference type="NCBI Taxonomy" id="124"/>
    <lineage>
        <taxon>Bacteria</taxon>
        <taxon>Pseudomonadati</taxon>
        <taxon>Planctomycetota</taxon>
        <taxon>Planctomycetia</taxon>
        <taxon>Pirellulales</taxon>
        <taxon>Pirellulaceae</taxon>
        <taxon>Blastopirellula</taxon>
    </lineage>
</organism>
<dbReference type="RefSeq" id="WP_105330159.1">
    <property type="nucleotide sequence ID" value="NZ_PUHY01000010.1"/>
</dbReference>
<gene>
    <name evidence="3" type="ORF">C5Y83_12980</name>
</gene>
<proteinExistence type="predicted"/>
<dbReference type="Proteomes" id="UP000238322">
    <property type="component" value="Unassembled WGS sequence"/>
</dbReference>
<keyword evidence="2" id="KW-0732">Signal</keyword>
<evidence type="ECO:0000256" key="1">
    <source>
        <dbReference type="SAM" id="MobiDB-lite"/>
    </source>
</evidence>
<dbReference type="EMBL" id="PUHY01000010">
    <property type="protein sequence ID" value="PQO34428.1"/>
    <property type="molecule type" value="Genomic_DNA"/>
</dbReference>
<reference evidence="3 4" key="1">
    <citation type="submission" date="2018-02" db="EMBL/GenBank/DDBJ databases">
        <title>Comparative genomes isolates from brazilian mangrove.</title>
        <authorList>
            <person name="Araujo J.E."/>
            <person name="Taketani R.G."/>
            <person name="Silva M.C.P."/>
            <person name="Loureco M.V."/>
            <person name="Andreote F.D."/>
        </authorList>
    </citation>
    <scope>NUCLEOTIDE SEQUENCE [LARGE SCALE GENOMIC DNA]</scope>
    <source>
        <strain evidence="3 4">Hex-1 MGV</strain>
    </source>
</reference>
<feature type="region of interest" description="Disordered" evidence="1">
    <location>
        <begin position="299"/>
        <end position="323"/>
    </location>
</feature>